<feature type="transmembrane region" description="Helical" evidence="1">
    <location>
        <begin position="102"/>
        <end position="124"/>
    </location>
</feature>
<gene>
    <name evidence="2" type="ORF">H8923_12995</name>
</gene>
<sequence length="217" mass="23679">MKKIMSIIFRLLLGFICCAFGTVMAIQSNLGLSPWDVFHQGLSNITGLTIGQASIIVGLIVVTTTLLLKLEIGLGTIANMIIIGFFIDLIIYIDIIPLSSTLFSGVLMLIGSLVMMAIGSYFYISCKMGCGPRDGLMVVLVRVTGKSVGVIRFFIELSVLIVGWLLGGKVGIGTLITVMTVGSCVQLVFKIFKFDVKKVRHKNLKESFVFLNKYINN</sequence>
<dbReference type="RefSeq" id="WP_153972367.1">
    <property type="nucleotide sequence ID" value="NZ_JACRWE010000006.1"/>
</dbReference>
<keyword evidence="3" id="KW-1185">Reference proteome</keyword>
<accession>A0ABR7JRY8</accession>
<dbReference type="PANTHER" id="PTHR40078">
    <property type="entry name" value="INTEGRAL MEMBRANE PROTEIN-RELATED"/>
    <property type="match status" value="1"/>
</dbReference>
<reference evidence="2 3" key="1">
    <citation type="submission" date="2020-08" db="EMBL/GenBank/DDBJ databases">
        <authorList>
            <person name="Liu C."/>
            <person name="Sun Q."/>
        </authorList>
    </citation>
    <scope>NUCLEOTIDE SEQUENCE [LARGE SCALE GENOMIC DNA]</scope>
    <source>
        <strain evidence="2 3">NSJ-18</strain>
    </source>
</reference>
<dbReference type="EMBL" id="JACRWE010000006">
    <property type="protein sequence ID" value="MBC5997683.1"/>
    <property type="molecule type" value="Genomic_DNA"/>
</dbReference>
<feature type="transmembrane region" description="Helical" evidence="1">
    <location>
        <begin position="172"/>
        <end position="192"/>
    </location>
</feature>
<evidence type="ECO:0000313" key="3">
    <source>
        <dbReference type="Proteomes" id="UP000609849"/>
    </source>
</evidence>
<feature type="transmembrane region" description="Helical" evidence="1">
    <location>
        <begin position="136"/>
        <end position="166"/>
    </location>
</feature>
<dbReference type="PANTHER" id="PTHR40078:SF1">
    <property type="entry name" value="INTEGRAL MEMBRANE PROTEIN"/>
    <property type="match status" value="1"/>
</dbReference>
<protein>
    <recommendedName>
        <fullName evidence="4">YitT family protein</fullName>
    </recommendedName>
</protein>
<keyword evidence="1" id="KW-1133">Transmembrane helix</keyword>
<organism evidence="2 3">
    <name type="scientific">Romboutsia faecis</name>
    <dbReference type="NCBI Taxonomy" id="2764597"/>
    <lineage>
        <taxon>Bacteria</taxon>
        <taxon>Bacillati</taxon>
        <taxon>Bacillota</taxon>
        <taxon>Clostridia</taxon>
        <taxon>Peptostreptococcales</taxon>
        <taxon>Peptostreptococcaceae</taxon>
        <taxon>Romboutsia</taxon>
    </lineage>
</organism>
<evidence type="ECO:0000313" key="2">
    <source>
        <dbReference type="EMBL" id="MBC5997683.1"/>
    </source>
</evidence>
<keyword evidence="1" id="KW-0812">Transmembrane</keyword>
<feature type="transmembrane region" description="Helical" evidence="1">
    <location>
        <begin position="49"/>
        <end position="70"/>
    </location>
</feature>
<dbReference type="InterPro" id="IPR038750">
    <property type="entry name" value="YczE/YyaS-like"/>
</dbReference>
<name>A0ABR7JRY8_9FIRM</name>
<evidence type="ECO:0000256" key="1">
    <source>
        <dbReference type="SAM" id="Phobius"/>
    </source>
</evidence>
<comment type="caution">
    <text evidence="2">The sequence shown here is derived from an EMBL/GenBank/DDBJ whole genome shotgun (WGS) entry which is preliminary data.</text>
</comment>
<feature type="transmembrane region" description="Helical" evidence="1">
    <location>
        <begin position="77"/>
        <end position="96"/>
    </location>
</feature>
<proteinExistence type="predicted"/>
<dbReference type="Pfam" id="PF19700">
    <property type="entry name" value="DUF6198"/>
    <property type="match status" value="1"/>
</dbReference>
<dbReference type="Proteomes" id="UP000609849">
    <property type="component" value="Unassembled WGS sequence"/>
</dbReference>
<keyword evidence="1" id="KW-0472">Membrane</keyword>
<evidence type="ECO:0008006" key="4">
    <source>
        <dbReference type="Google" id="ProtNLM"/>
    </source>
</evidence>